<accession>A0A347ZVU4</accession>
<dbReference type="RefSeq" id="WP_116225598.1">
    <property type="nucleotide sequence ID" value="NZ_AP018437.1"/>
</dbReference>
<protein>
    <submittedName>
        <fullName evidence="1">Capsular polysaccharide biosynthesis protein</fullName>
    </submittedName>
</protein>
<comment type="caution">
    <text evidence="1">The sequence shown here is derived from an EMBL/GenBank/DDBJ whole genome shotgun (WGS) entry which is preliminary data.</text>
</comment>
<dbReference type="AlphaFoldDB" id="A0A347ZVU4"/>
<gene>
    <name evidence="1" type="ORF">DFR64_2325</name>
</gene>
<dbReference type="GO" id="GO:0015774">
    <property type="term" value="P:polysaccharide transport"/>
    <property type="evidence" value="ECO:0007669"/>
    <property type="project" value="InterPro"/>
</dbReference>
<organism evidence="1 2">
    <name type="scientific">Pelolinea submarina</name>
    <dbReference type="NCBI Taxonomy" id="913107"/>
    <lineage>
        <taxon>Bacteria</taxon>
        <taxon>Bacillati</taxon>
        <taxon>Chloroflexota</taxon>
        <taxon>Anaerolineae</taxon>
        <taxon>Anaerolineales</taxon>
        <taxon>Anaerolineaceae</taxon>
        <taxon>Pelolinea</taxon>
    </lineage>
</organism>
<dbReference type="Proteomes" id="UP000256388">
    <property type="component" value="Unassembled WGS sequence"/>
</dbReference>
<dbReference type="InterPro" id="IPR007833">
    <property type="entry name" value="Capsule_polysaccharide_synth"/>
</dbReference>
<sequence>MNLIQRAQTRVKRELALRRNYRRVRELTAEIDSAASASASAGGQPVIFFNASTRLSGLSQNAGFSLVSSLALRRAGIPVIHFVSQCGLSHCVLGTDKDHPHTPPPCAECTRTSNLIFEGAQVQPFTFQRDQALAAHLDNLLLEELLQVTWQDIPLGKLVLPSLRWVLRIHHLKDDEPTRYLAREFMLSAYYVAREFEALIEKNNPLAVVVFNGMFYPEGTARWVAQRRGLPVYSHEVGMLPLSAFFTAEEATAYPVRVDEAFQLNDEQNARLDAYLNQRTQGKFVTAGVQFWPEMRELDDDFWGRAGQFKAVVPVFTNVVFDTSQGHANVVFEHMFAWLDLVLEEIKAHPEVFFVLRAHPDEERPGKESRETVSDWVKSRNVEALPNVLFIGPRQFISSYELIAHAKFVMVYNSTVGLESSVLGKPVLCAGKARYTQIPTVFFPQSEQEYHKQLRAFLAAETVEQPDEFQRNGRRVLYSQLFRASLPFGDFLEEDGVWKGYVRLKDFKAEALDPQNSATLQVVLDGILKGKPFILDL</sequence>
<dbReference type="GO" id="GO:0000271">
    <property type="term" value="P:polysaccharide biosynthetic process"/>
    <property type="evidence" value="ECO:0007669"/>
    <property type="project" value="InterPro"/>
</dbReference>
<dbReference type="EMBL" id="QUMS01000003">
    <property type="protein sequence ID" value="REG07121.1"/>
    <property type="molecule type" value="Genomic_DNA"/>
</dbReference>
<evidence type="ECO:0000313" key="1">
    <source>
        <dbReference type="EMBL" id="REG07121.1"/>
    </source>
</evidence>
<dbReference type="Pfam" id="PF05159">
    <property type="entry name" value="Capsule_synth"/>
    <property type="match status" value="1"/>
</dbReference>
<dbReference type="SUPFAM" id="SSF53756">
    <property type="entry name" value="UDP-Glycosyltransferase/glycogen phosphorylase"/>
    <property type="match status" value="1"/>
</dbReference>
<evidence type="ECO:0000313" key="2">
    <source>
        <dbReference type="Proteomes" id="UP000256388"/>
    </source>
</evidence>
<reference evidence="1 2" key="1">
    <citation type="submission" date="2018-08" db="EMBL/GenBank/DDBJ databases">
        <title>Genomic Encyclopedia of Type Strains, Phase IV (KMG-IV): sequencing the most valuable type-strain genomes for metagenomic binning, comparative biology and taxonomic classification.</title>
        <authorList>
            <person name="Goeker M."/>
        </authorList>
    </citation>
    <scope>NUCLEOTIDE SEQUENCE [LARGE SCALE GENOMIC DNA]</scope>
    <source>
        <strain evidence="1 2">DSM 23923</strain>
    </source>
</reference>
<proteinExistence type="predicted"/>
<name>A0A347ZVU4_9CHLR</name>
<dbReference type="OrthoDB" id="144214at2"/>
<keyword evidence="2" id="KW-1185">Reference proteome</keyword>